<accession>A0A4R5KSH4</accession>
<dbReference type="SUPFAM" id="SSF159800">
    <property type="entry name" value="PrpR receptor domain-like"/>
    <property type="match status" value="1"/>
</dbReference>
<sequence>MIHITYMVPYPELEDLVYKSFAAHPQKDMLNLTISVISADRLEEADFQCDVLIARGYTAERLNRLKLRIPQIEVHITGYDIINALEECRTQFNPGKIGFVGAYATIHSARKLRGLFHCDIEIYSSETIHDIKAAIVRAMQEGCDSIIGGHLVNRCAKELNVNAVLIKTGEEAITQALNEAIRTVEVMRQERAKAEIFQTIAQCSHDGIVYVTFNGRIDTINESALTMFSDKEIDFYHKSLNETIPDMVSHFKEVIASGKEKNNVLHQLNKQVLSANYIPVITDNTVAGVVINFQDITKIQQVEIQIRKKMSAKGLQAKYHFDHIIHKSKLMGQTIETATKFSRVSSNVLLVGETGTGKELMAQSIHNASNRHTGPFVAVNCAALPDNLLESELFGYVEGAFTGASKGGKIGLFELAHNGTLFLDEVSEIPITFQSKLLRVLQEKEIRKIGADKVIPVDVRIIAATNINLKKLVQEGQFRQDLLYRLDILKLYIPPLRKRQEDIYKLFMHYVGEFNQKFNTSIQKLAPDALEMLIAYDFKGNVRELKNIAERLCALNASKIINKEAMQMALFPQDIDEDAGFGETEATIRTDRIRNEKELLMKALAAANHNKSQASKALGIDRSTLWRKLKKYHIHI</sequence>
<dbReference type="Gene3D" id="3.30.450.20">
    <property type="entry name" value="PAS domain"/>
    <property type="match status" value="1"/>
</dbReference>
<comment type="caution">
    <text evidence="6">The sequence shown here is derived from an EMBL/GenBank/DDBJ whole genome shotgun (WGS) entry which is preliminary data.</text>
</comment>
<evidence type="ECO:0000256" key="3">
    <source>
        <dbReference type="ARBA" id="ARBA00023015"/>
    </source>
</evidence>
<dbReference type="InterPro" id="IPR035965">
    <property type="entry name" value="PAS-like_dom_sf"/>
</dbReference>
<dbReference type="Pfam" id="PF06506">
    <property type="entry name" value="PrpR_N"/>
    <property type="match status" value="1"/>
</dbReference>
<dbReference type="InterPro" id="IPR010524">
    <property type="entry name" value="Sig_transdc_resp-reg_PrpR_N"/>
</dbReference>
<dbReference type="InterPro" id="IPR025662">
    <property type="entry name" value="Sigma_54_int_dom_ATP-bd_1"/>
</dbReference>
<dbReference type="FunFam" id="3.40.50.300:FF:000006">
    <property type="entry name" value="DNA-binding transcriptional regulator NtrC"/>
    <property type="match status" value="1"/>
</dbReference>
<dbReference type="InterPro" id="IPR003593">
    <property type="entry name" value="AAA+_ATPase"/>
</dbReference>
<dbReference type="Pfam" id="PF02954">
    <property type="entry name" value="HTH_8"/>
    <property type="match status" value="1"/>
</dbReference>
<dbReference type="SMART" id="SM00382">
    <property type="entry name" value="AAA"/>
    <property type="match status" value="1"/>
</dbReference>
<dbReference type="RefSeq" id="WP_133227085.1">
    <property type="nucleotide sequence ID" value="NZ_SMRT01000003.1"/>
</dbReference>
<feature type="domain" description="Sigma-54 factor interaction" evidence="5">
    <location>
        <begin position="324"/>
        <end position="554"/>
    </location>
</feature>
<evidence type="ECO:0000256" key="1">
    <source>
        <dbReference type="ARBA" id="ARBA00022741"/>
    </source>
</evidence>
<dbReference type="PANTHER" id="PTHR32071">
    <property type="entry name" value="TRANSCRIPTIONAL REGULATORY PROTEIN"/>
    <property type="match status" value="1"/>
</dbReference>
<dbReference type="GO" id="GO:0006355">
    <property type="term" value="P:regulation of DNA-templated transcription"/>
    <property type="evidence" value="ECO:0007669"/>
    <property type="project" value="InterPro"/>
</dbReference>
<dbReference type="Gene3D" id="3.40.50.10660">
    <property type="entry name" value="PrpR receptor domain-like"/>
    <property type="match status" value="1"/>
</dbReference>
<dbReference type="PROSITE" id="PS00675">
    <property type="entry name" value="SIGMA54_INTERACT_1"/>
    <property type="match status" value="1"/>
</dbReference>
<dbReference type="Pfam" id="PF25601">
    <property type="entry name" value="AAA_lid_14"/>
    <property type="match status" value="1"/>
</dbReference>
<keyword evidence="7" id="KW-1185">Reference proteome</keyword>
<dbReference type="SUPFAM" id="SSF55785">
    <property type="entry name" value="PYP-like sensor domain (PAS domain)"/>
    <property type="match status" value="1"/>
</dbReference>
<dbReference type="PRINTS" id="PR01590">
    <property type="entry name" value="HTHFIS"/>
</dbReference>
<dbReference type="PANTHER" id="PTHR32071:SF57">
    <property type="entry name" value="C4-DICARBOXYLATE TRANSPORT TRANSCRIPTIONAL REGULATORY PROTEIN DCTD"/>
    <property type="match status" value="1"/>
</dbReference>
<dbReference type="Proteomes" id="UP000295636">
    <property type="component" value="Unassembled WGS sequence"/>
</dbReference>
<dbReference type="PROSITE" id="PS00676">
    <property type="entry name" value="SIGMA54_INTERACT_2"/>
    <property type="match status" value="1"/>
</dbReference>
<dbReference type="Gene3D" id="3.40.50.2300">
    <property type="match status" value="1"/>
</dbReference>
<dbReference type="InterPro" id="IPR009057">
    <property type="entry name" value="Homeodomain-like_sf"/>
</dbReference>
<dbReference type="InterPro" id="IPR025943">
    <property type="entry name" value="Sigma_54_int_dom_ATP-bd_2"/>
</dbReference>
<dbReference type="GO" id="GO:0043565">
    <property type="term" value="F:sequence-specific DNA binding"/>
    <property type="evidence" value="ECO:0007669"/>
    <property type="project" value="InterPro"/>
</dbReference>
<dbReference type="Gene3D" id="1.10.10.60">
    <property type="entry name" value="Homeodomain-like"/>
    <property type="match status" value="1"/>
</dbReference>
<name>A0A4R5KSH4_9BACL</name>
<dbReference type="InterPro" id="IPR002197">
    <property type="entry name" value="HTH_Fis"/>
</dbReference>
<keyword evidence="2" id="KW-0067">ATP-binding</keyword>
<dbReference type="GO" id="GO:0005524">
    <property type="term" value="F:ATP binding"/>
    <property type="evidence" value="ECO:0007669"/>
    <property type="project" value="UniProtKB-KW"/>
</dbReference>
<dbReference type="InterPro" id="IPR058031">
    <property type="entry name" value="AAA_lid_NorR"/>
</dbReference>
<dbReference type="AlphaFoldDB" id="A0A4R5KSH4"/>
<evidence type="ECO:0000256" key="2">
    <source>
        <dbReference type="ARBA" id="ARBA00022840"/>
    </source>
</evidence>
<evidence type="ECO:0000313" key="7">
    <source>
        <dbReference type="Proteomes" id="UP000295636"/>
    </source>
</evidence>
<dbReference type="CDD" id="cd00009">
    <property type="entry name" value="AAA"/>
    <property type="match status" value="1"/>
</dbReference>
<dbReference type="InterPro" id="IPR002078">
    <property type="entry name" value="Sigma_54_int"/>
</dbReference>
<protein>
    <submittedName>
        <fullName evidence="6">AAA family ATPase</fullName>
    </submittedName>
</protein>
<keyword evidence="4" id="KW-0804">Transcription</keyword>
<dbReference type="SUPFAM" id="SSF52540">
    <property type="entry name" value="P-loop containing nucleoside triphosphate hydrolases"/>
    <property type="match status" value="1"/>
</dbReference>
<gene>
    <name evidence="6" type="ORF">E1757_09425</name>
</gene>
<dbReference type="OrthoDB" id="9771372at2"/>
<dbReference type="EMBL" id="SMRT01000003">
    <property type="protein sequence ID" value="TDF98741.1"/>
    <property type="molecule type" value="Genomic_DNA"/>
</dbReference>
<dbReference type="SUPFAM" id="SSF46689">
    <property type="entry name" value="Homeodomain-like"/>
    <property type="match status" value="1"/>
</dbReference>
<evidence type="ECO:0000259" key="5">
    <source>
        <dbReference type="PROSITE" id="PS50045"/>
    </source>
</evidence>
<evidence type="ECO:0000256" key="4">
    <source>
        <dbReference type="ARBA" id="ARBA00023163"/>
    </source>
</evidence>
<dbReference type="InterPro" id="IPR027417">
    <property type="entry name" value="P-loop_NTPase"/>
</dbReference>
<keyword evidence="3" id="KW-0805">Transcription regulation</keyword>
<dbReference type="Gene3D" id="3.40.50.300">
    <property type="entry name" value="P-loop containing nucleotide triphosphate hydrolases"/>
    <property type="match status" value="1"/>
</dbReference>
<dbReference type="Gene3D" id="1.10.8.60">
    <property type="match status" value="1"/>
</dbReference>
<reference evidence="6 7" key="1">
    <citation type="submission" date="2019-03" db="EMBL/GenBank/DDBJ databases">
        <title>This is whole genome sequence of Paenibacillus sp MS74 strain.</title>
        <authorList>
            <person name="Trinh H.N."/>
        </authorList>
    </citation>
    <scope>NUCLEOTIDE SEQUENCE [LARGE SCALE GENOMIC DNA]</scope>
    <source>
        <strain evidence="6 7">MS74</strain>
    </source>
</reference>
<organism evidence="6 7">
    <name type="scientific">Paenibacillus piri</name>
    <dbReference type="NCBI Taxonomy" id="2547395"/>
    <lineage>
        <taxon>Bacteria</taxon>
        <taxon>Bacillati</taxon>
        <taxon>Bacillota</taxon>
        <taxon>Bacilli</taxon>
        <taxon>Bacillales</taxon>
        <taxon>Paenibacillaceae</taxon>
        <taxon>Paenibacillus</taxon>
    </lineage>
</organism>
<dbReference type="PROSITE" id="PS50045">
    <property type="entry name" value="SIGMA54_INTERACT_4"/>
    <property type="match status" value="1"/>
</dbReference>
<proteinExistence type="predicted"/>
<evidence type="ECO:0000313" key="6">
    <source>
        <dbReference type="EMBL" id="TDF98741.1"/>
    </source>
</evidence>
<dbReference type="GO" id="GO:0000156">
    <property type="term" value="F:phosphorelay response regulator activity"/>
    <property type="evidence" value="ECO:0007669"/>
    <property type="project" value="InterPro"/>
</dbReference>
<keyword evidence="1" id="KW-0547">Nucleotide-binding</keyword>
<dbReference type="Pfam" id="PF00158">
    <property type="entry name" value="Sigma54_activat"/>
    <property type="match status" value="1"/>
</dbReference>